<dbReference type="AlphaFoldDB" id="G0V063"/>
<sequence>MEQPASLSVNAPPAPMIKRPPAPKLTYEEVRRMARVSVLEDFYRQKEYHRRVERAHIAGTNVHVIPAAAAAMSGAALSKEGDTRLLKEHTSASWGVHLYQWSLFGLTGVSSVSSAMGFYLTIYHNRMFLPVGPMMAVVAWRFWNALESAWEEQRFIDNAARIRDSRKGNPMNLVVKRAAKGSADSVEPVECLS</sequence>
<gene>
    <name evidence="1" type="ORF">TCIL3000_11_4380</name>
</gene>
<accession>G0V063</accession>
<dbReference type="EMBL" id="HE575324">
    <property type="protein sequence ID" value="CCC95033.1"/>
    <property type="molecule type" value="Genomic_DNA"/>
</dbReference>
<proteinExistence type="predicted"/>
<evidence type="ECO:0000313" key="1">
    <source>
        <dbReference type="EMBL" id="CCC95033.1"/>
    </source>
</evidence>
<reference evidence="1" key="1">
    <citation type="journal article" date="2012" name="Proc. Natl. Acad. Sci. U.S.A.">
        <title>Antigenic diversity is generated by distinct evolutionary mechanisms in African trypanosome species.</title>
        <authorList>
            <person name="Jackson A.P."/>
            <person name="Berry A."/>
            <person name="Aslett M."/>
            <person name="Allison H.C."/>
            <person name="Burton P."/>
            <person name="Vavrova-Anderson J."/>
            <person name="Brown R."/>
            <person name="Browne H."/>
            <person name="Corton N."/>
            <person name="Hauser H."/>
            <person name="Gamble J."/>
            <person name="Gilderthorp R."/>
            <person name="Marcello L."/>
            <person name="McQuillan J."/>
            <person name="Otto T.D."/>
            <person name="Quail M.A."/>
            <person name="Sanders M.J."/>
            <person name="van Tonder A."/>
            <person name="Ginger M.L."/>
            <person name="Field M.C."/>
            <person name="Barry J.D."/>
            <person name="Hertz-Fowler C."/>
            <person name="Berriman M."/>
        </authorList>
    </citation>
    <scope>NUCLEOTIDE SEQUENCE</scope>
    <source>
        <strain evidence="1">IL3000</strain>
    </source>
</reference>
<organism evidence="1">
    <name type="scientific">Trypanosoma congolense (strain IL3000)</name>
    <dbReference type="NCBI Taxonomy" id="1068625"/>
    <lineage>
        <taxon>Eukaryota</taxon>
        <taxon>Discoba</taxon>
        <taxon>Euglenozoa</taxon>
        <taxon>Kinetoplastea</taxon>
        <taxon>Metakinetoplastina</taxon>
        <taxon>Trypanosomatida</taxon>
        <taxon>Trypanosomatidae</taxon>
        <taxon>Trypanosoma</taxon>
        <taxon>Nannomonas</taxon>
    </lineage>
</organism>
<protein>
    <submittedName>
        <fullName evidence="1">Uncharacterized protein</fullName>
    </submittedName>
</protein>
<name>G0V063_TRYCI</name>
<dbReference type="VEuPathDB" id="TriTrypDB:TcIL3000.11.4380"/>